<gene>
    <name evidence="1" type="ORF">S03H2_36596</name>
</gene>
<proteinExistence type="predicted"/>
<name>X1IHW9_9ZZZZ</name>
<dbReference type="AlphaFoldDB" id="X1IHW9"/>
<protein>
    <submittedName>
        <fullName evidence="1">Uncharacterized protein</fullName>
    </submittedName>
</protein>
<comment type="caution">
    <text evidence="1">The sequence shown here is derived from an EMBL/GenBank/DDBJ whole genome shotgun (WGS) entry which is preliminary data.</text>
</comment>
<organism evidence="1">
    <name type="scientific">marine sediment metagenome</name>
    <dbReference type="NCBI Taxonomy" id="412755"/>
    <lineage>
        <taxon>unclassified sequences</taxon>
        <taxon>metagenomes</taxon>
        <taxon>ecological metagenomes</taxon>
    </lineage>
</organism>
<dbReference type="EMBL" id="BARU01022467">
    <property type="protein sequence ID" value="GAH57158.1"/>
    <property type="molecule type" value="Genomic_DNA"/>
</dbReference>
<feature type="non-terminal residue" evidence="1">
    <location>
        <position position="1"/>
    </location>
</feature>
<sequence>GETTFAVKFGEGIFAEAQFGTGTGWGTRAKDSPPLTLAPMARKQIGKRIIYRIRYGKQEQYKYFKPDNPQTEDQQANRGKFATAVAAWQALEEAEKNAWRKEALGSTIPGYQFFLRKEMEK</sequence>
<reference evidence="1" key="1">
    <citation type="journal article" date="2014" name="Front. Microbiol.">
        <title>High frequency of phylogenetically diverse reductive dehalogenase-homologous genes in deep subseafloor sedimentary metagenomes.</title>
        <authorList>
            <person name="Kawai M."/>
            <person name="Futagami T."/>
            <person name="Toyoda A."/>
            <person name="Takaki Y."/>
            <person name="Nishi S."/>
            <person name="Hori S."/>
            <person name="Arai W."/>
            <person name="Tsubouchi T."/>
            <person name="Morono Y."/>
            <person name="Uchiyama I."/>
            <person name="Ito T."/>
            <person name="Fujiyama A."/>
            <person name="Inagaki F."/>
            <person name="Takami H."/>
        </authorList>
    </citation>
    <scope>NUCLEOTIDE SEQUENCE</scope>
    <source>
        <strain evidence="1">Expedition CK06-06</strain>
    </source>
</reference>
<evidence type="ECO:0000313" key="1">
    <source>
        <dbReference type="EMBL" id="GAH57158.1"/>
    </source>
</evidence>
<accession>X1IHW9</accession>